<dbReference type="SMART" id="SM00871">
    <property type="entry name" value="AraC_E_bind"/>
    <property type="match status" value="1"/>
</dbReference>
<feature type="domain" description="AraC effector-binding" evidence="1">
    <location>
        <begin position="2"/>
        <end position="156"/>
    </location>
</feature>
<dbReference type="EMBL" id="JBHUMQ010000015">
    <property type="protein sequence ID" value="MFD2693332.1"/>
    <property type="molecule type" value="Genomic_DNA"/>
</dbReference>
<proteinExistence type="predicted"/>
<dbReference type="InterPro" id="IPR010499">
    <property type="entry name" value="AraC_E-bd"/>
</dbReference>
<dbReference type="InterPro" id="IPR029441">
    <property type="entry name" value="Cass2"/>
</dbReference>
<comment type="caution">
    <text evidence="2">The sequence shown here is derived from an EMBL/GenBank/DDBJ whole genome shotgun (WGS) entry which is preliminary data.</text>
</comment>
<organism evidence="2 3">
    <name type="scientific">Sporolactobacillus shoreicorticis</name>
    <dbReference type="NCBI Taxonomy" id="1923877"/>
    <lineage>
        <taxon>Bacteria</taxon>
        <taxon>Bacillati</taxon>
        <taxon>Bacillota</taxon>
        <taxon>Bacilli</taxon>
        <taxon>Bacillales</taxon>
        <taxon>Sporolactobacillaceae</taxon>
        <taxon>Sporolactobacillus</taxon>
    </lineage>
</organism>
<dbReference type="Proteomes" id="UP001597399">
    <property type="component" value="Unassembled WGS sequence"/>
</dbReference>
<evidence type="ECO:0000313" key="2">
    <source>
        <dbReference type="EMBL" id="MFD2693332.1"/>
    </source>
</evidence>
<protein>
    <submittedName>
        <fullName evidence="2">GyrI-like domain-containing protein</fullName>
    </submittedName>
</protein>
<dbReference type="InterPro" id="IPR011256">
    <property type="entry name" value="Reg_factor_effector_dom_sf"/>
</dbReference>
<keyword evidence="3" id="KW-1185">Reference proteome</keyword>
<reference evidence="3" key="1">
    <citation type="journal article" date="2019" name="Int. J. Syst. Evol. Microbiol.">
        <title>The Global Catalogue of Microorganisms (GCM) 10K type strain sequencing project: providing services to taxonomists for standard genome sequencing and annotation.</title>
        <authorList>
            <consortium name="The Broad Institute Genomics Platform"/>
            <consortium name="The Broad Institute Genome Sequencing Center for Infectious Disease"/>
            <person name="Wu L."/>
            <person name="Ma J."/>
        </authorList>
    </citation>
    <scope>NUCLEOTIDE SEQUENCE [LARGE SCALE GENOMIC DNA]</scope>
    <source>
        <strain evidence="3">TISTR 2466</strain>
    </source>
</reference>
<sequence length="158" mass="17296">MSDYEIQTKEAFTVIAYGTKMPDDYAQIPAAKAAWWQKVIEDGRWDQLKHLAENDLEFAVNEAVNGEMHYYSGVQSSAELPDDKDSRTIQFPSGDYLVIAGSADNPGQLFGQLEAAAFSEVLANATDFAYVGGPNASVQTGETDGKVNGEIWIPIVRK</sequence>
<evidence type="ECO:0000313" key="3">
    <source>
        <dbReference type="Proteomes" id="UP001597399"/>
    </source>
</evidence>
<accession>A0ABW5S2F0</accession>
<evidence type="ECO:0000259" key="1">
    <source>
        <dbReference type="SMART" id="SM00871"/>
    </source>
</evidence>
<gene>
    <name evidence="2" type="ORF">ACFSUE_06760</name>
</gene>
<dbReference type="Pfam" id="PF14526">
    <property type="entry name" value="Cass2"/>
    <property type="match status" value="1"/>
</dbReference>
<name>A0ABW5S2F0_9BACL</name>
<dbReference type="RefSeq" id="WP_253058026.1">
    <property type="nucleotide sequence ID" value="NZ_JAMXWM010000002.1"/>
</dbReference>
<dbReference type="Gene3D" id="3.20.80.10">
    <property type="entry name" value="Regulatory factor, effector binding domain"/>
    <property type="match status" value="1"/>
</dbReference>